<name>B3RVR4_TRIAD</name>
<dbReference type="HOGENOM" id="CLU_1663045_0_0_1"/>
<dbReference type="RefSeq" id="XP_002112073.1">
    <property type="nucleotide sequence ID" value="XM_002112037.1"/>
</dbReference>
<reference evidence="3 4" key="1">
    <citation type="journal article" date="2008" name="Nature">
        <title>The Trichoplax genome and the nature of placozoans.</title>
        <authorList>
            <person name="Srivastava M."/>
            <person name="Begovic E."/>
            <person name="Chapman J."/>
            <person name="Putnam N.H."/>
            <person name="Hellsten U."/>
            <person name="Kawashima T."/>
            <person name="Kuo A."/>
            <person name="Mitros T."/>
            <person name="Salamov A."/>
            <person name="Carpenter M.L."/>
            <person name="Signorovitch A.Y."/>
            <person name="Moreno M.A."/>
            <person name="Kamm K."/>
            <person name="Grimwood J."/>
            <person name="Schmutz J."/>
            <person name="Shapiro H."/>
            <person name="Grigoriev I.V."/>
            <person name="Buss L.W."/>
            <person name="Schierwater B."/>
            <person name="Dellaporta S.L."/>
            <person name="Rokhsar D.S."/>
        </authorList>
    </citation>
    <scope>NUCLEOTIDE SEQUENCE [LARGE SCALE GENOMIC DNA]</scope>
    <source>
        <strain evidence="3 4">Grell-BS-1999</strain>
    </source>
</reference>
<dbReference type="KEGG" id="tad:TRIADDRAFT_55747"/>
<keyword evidence="2" id="KW-0812">Transmembrane</keyword>
<protein>
    <submittedName>
        <fullName evidence="3">Uncharacterized protein</fullName>
    </submittedName>
</protein>
<feature type="transmembrane region" description="Helical" evidence="2">
    <location>
        <begin position="47"/>
        <end position="67"/>
    </location>
</feature>
<feature type="compositionally biased region" description="Low complexity" evidence="1">
    <location>
        <begin position="114"/>
        <end position="153"/>
    </location>
</feature>
<dbReference type="OMA" id="TIDIFVW"/>
<proteinExistence type="predicted"/>
<keyword evidence="2" id="KW-1133">Transmembrane helix</keyword>
<evidence type="ECO:0000313" key="3">
    <source>
        <dbReference type="EMBL" id="EDV26040.1"/>
    </source>
</evidence>
<gene>
    <name evidence="3" type="ORF">TRIADDRAFT_55747</name>
</gene>
<dbReference type="Proteomes" id="UP000009022">
    <property type="component" value="Unassembled WGS sequence"/>
</dbReference>
<feature type="transmembrane region" description="Helical" evidence="2">
    <location>
        <begin position="79"/>
        <end position="98"/>
    </location>
</feature>
<dbReference type="EMBL" id="DS985244">
    <property type="protein sequence ID" value="EDV26040.1"/>
    <property type="molecule type" value="Genomic_DNA"/>
</dbReference>
<dbReference type="CTD" id="6752793"/>
<feature type="transmembrane region" description="Helical" evidence="2">
    <location>
        <begin position="21"/>
        <end position="41"/>
    </location>
</feature>
<dbReference type="GeneID" id="6752793"/>
<evidence type="ECO:0000256" key="2">
    <source>
        <dbReference type="SAM" id="Phobius"/>
    </source>
</evidence>
<evidence type="ECO:0000313" key="4">
    <source>
        <dbReference type="Proteomes" id="UP000009022"/>
    </source>
</evidence>
<dbReference type="eggNOG" id="ENOG502SCRB">
    <property type="taxonomic scope" value="Eukaryota"/>
</dbReference>
<keyword evidence="4" id="KW-1185">Reference proteome</keyword>
<keyword evidence="2" id="KW-0472">Membrane</keyword>
<dbReference type="AlphaFoldDB" id="B3RVR4"/>
<accession>B3RVR4</accession>
<dbReference type="InParanoid" id="B3RVR4"/>
<evidence type="ECO:0000256" key="1">
    <source>
        <dbReference type="SAM" id="MobiDB-lite"/>
    </source>
</evidence>
<organism evidence="3 4">
    <name type="scientific">Trichoplax adhaerens</name>
    <name type="common">Trichoplax reptans</name>
    <dbReference type="NCBI Taxonomy" id="10228"/>
    <lineage>
        <taxon>Eukaryota</taxon>
        <taxon>Metazoa</taxon>
        <taxon>Placozoa</taxon>
        <taxon>Uniplacotomia</taxon>
        <taxon>Trichoplacea</taxon>
        <taxon>Trichoplacidae</taxon>
        <taxon>Trichoplax</taxon>
    </lineage>
</organism>
<feature type="region of interest" description="Disordered" evidence="1">
    <location>
        <begin position="108"/>
        <end position="159"/>
    </location>
</feature>
<sequence length="159" mass="17516">MAEQIYQEDSRRKKLARRLTILLTLCSCILALVFCGIKSATNPNVNFLTANLVISSLLALVIVFWYYRGIIGSEKSWYIWFICFLFLFQSITIDIFVWHHAPKSNSTVHPTHSMPTTMNPHHTGHHGNTTGHATGTAATGTGTPAAGTGTHAAHTTHGR</sequence>